<keyword evidence="3 4" id="KW-0238">DNA-binding</keyword>
<reference evidence="5" key="2">
    <citation type="submission" date="2016-05" db="EMBL/GenBank/DDBJ databases">
        <authorList>
            <person name="Lavstsen T."/>
            <person name="Jespersen J.S."/>
        </authorList>
    </citation>
    <scope>NUCLEOTIDE SEQUENCE</scope>
    <source>
        <strain evidence="5">NML01-0328</strain>
        <strain evidence="6">NML04-0072</strain>
    </source>
</reference>
<dbReference type="AlphaFoldDB" id="A0A1A9RDM9"/>
<dbReference type="Proteomes" id="UP000077589">
    <property type="component" value="Unassembled WGS sequence"/>
</dbReference>
<dbReference type="GeneID" id="60769307"/>
<gene>
    <name evidence="5" type="ORF">A7P85_06675</name>
    <name evidence="6" type="ORF">A7P90_10195</name>
</gene>
<evidence type="ECO:0000256" key="4">
    <source>
        <dbReference type="PROSITE-ProRule" id="PRU00252"/>
    </source>
</evidence>
<dbReference type="PROSITE" id="PS50935">
    <property type="entry name" value="SSB"/>
    <property type="match status" value="1"/>
</dbReference>
<comment type="caution">
    <text evidence="5">The sequence shown here is derived from an EMBL/GenBank/DDBJ whole genome shotgun (WGS) entry which is preliminary data.</text>
</comment>
<reference evidence="7 8" key="1">
    <citation type="submission" date="2016-05" db="EMBL/GenBank/DDBJ databases">
        <title>Draft genome of Corynebacterium afermentans subsp. afermentans LCDC 88199T.</title>
        <authorList>
            <person name="Bernier A.-M."/>
            <person name="Bernard K."/>
        </authorList>
    </citation>
    <scope>NUCLEOTIDE SEQUENCE [LARGE SCALE GENOMIC DNA]</scope>
    <source>
        <strain evidence="8">NML01-0328</strain>
        <strain evidence="7">NML04-0072</strain>
    </source>
</reference>
<protein>
    <submittedName>
        <fullName evidence="5">Primosomal replication protein N</fullName>
    </submittedName>
</protein>
<dbReference type="SUPFAM" id="SSF50249">
    <property type="entry name" value="Nucleic acid-binding proteins"/>
    <property type="match status" value="1"/>
</dbReference>
<dbReference type="STRING" id="539.A7P85_06675"/>
<dbReference type="Pfam" id="PF22657">
    <property type="entry name" value="SSB_1"/>
    <property type="match status" value="1"/>
</dbReference>
<dbReference type="GO" id="GO:0006269">
    <property type="term" value="P:DNA replication, synthesis of primer"/>
    <property type="evidence" value="ECO:0007669"/>
    <property type="project" value="UniProtKB-KW"/>
</dbReference>
<evidence type="ECO:0000313" key="8">
    <source>
        <dbReference type="Proteomes" id="UP000078003"/>
    </source>
</evidence>
<evidence type="ECO:0000313" key="7">
    <source>
        <dbReference type="Proteomes" id="UP000077589"/>
    </source>
</evidence>
<dbReference type="GO" id="GO:0003697">
    <property type="term" value="F:single-stranded DNA binding"/>
    <property type="evidence" value="ECO:0007669"/>
    <property type="project" value="InterPro"/>
</dbReference>
<dbReference type="Gene3D" id="2.40.50.140">
    <property type="entry name" value="Nucleic acid-binding proteins"/>
    <property type="match status" value="1"/>
</dbReference>
<keyword evidence="1" id="KW-0639">Primosome</keyword>
<dbReference type="InterPro" id="IPR012340">
    <property type="entry name" value="NA-bd_OB-fold"/>
</dbReference>
<evidence type="ECO:0000313" key="6">
    <source>
        <dbReference type="EMBL" id="OAM16619.1"/>
    </source>
</evidence>
<dbReference type="OrthoDB" id="5296916at2"/>
<dbReference type="EMBL" id="LXSF01000006">
    <property type="protein sequence ID" value="OAM16386.1"/>
    <property type="molecule type" value="Genomic_DNA"/>
</dbReference>
<evidence type="ECO:0000313" key="5">
    <source>
        <dbReference type="EMBL" id="OAM16386.1"/>
    </source>
</evidence>
<organism evidence="5 8">
    <name type="scientific">Eikenella corrodens</name>
    <dbReference type="NCBI Taxonomy" id="539"/>
    <lineage>
        <taxon>Bacteria</taxon>
        <taxon>Pseudomonadati</taxon>
        <taxon>Pseudomonadota</taxon>
        <taxon>Betaproteobacteria</taxon>
        <taxon>Neisseriales</taxon>
        <taxon>Neisseriaceae</taxon>
        <taxon>Eikenella</taxon>
    </lineage>
</organism>
<accession>A0A1A9RDM9</accession>
<dbReference type="PIRSF" id="PIRSF003135">
    <property type="entry name" value="Primosomal_n"/>
    <property type="match status" value="1"/>
</dbReference>
<dbReference type="Proteomes" id="UP000078003">
    <property type="component" value="Unassembled WGS sequence"/>
</dbReference>
<proteinExistence type="predicted"/>
<dbReference type="RefSeq" id="WP_003822339.1">
    <property type="nucleotide sequence ID" value="NZ_CAJPRZ010000036.1"/>
</dbReference>
<dbReference type="EMBL" id="LXSG01000039">
    <property type="protein sequence ID" value="OAM16619.1"/>
    <property type="molecule type" value="Genomic_DNA"/>
</dbReference>
<dbReference type="InterPro" id="IPR023646">
    <property type="entry name" value="Prisomal_replication_PriB"/>
</dbReference>
<dbReference type="GO" id="GO:1990077">
    <property type="term" value="C:primosome complex"/>
    <property type="evidence" value="ECO:0007669"/>
    <property type="project" value="UniProtKB-KW"/>
</dbReference>
<dbReference type="NCBIfam" id="TIGR04418">
    <property type="entry name" value="PriB_gamma"/>
    <property type="match status" value="1"/>
</dbReference>
<keyword evidence="2" id="KW-0235">DNA replication</keyword>
<sequence length="98" mass="11041">MNNTVSLTARIKDADTLRYTPAGIAVLGLMLEHESWQTEAGEPYLARFELQAKLIGEQAKLWQYKAGSMVDISGFLAAYSQKYRRPILHIQTIIENKG</sequence>
<dbReference type="InterPro" id="IPR000424">
    <property type="entry name" value="Primosome_PriB/ssb"/>
</dbReference>
<evidence type="ECO:0000256" key="1">
    <source>
        <dbReference type="ARBA" id="ARBA00022515"/>
    </source>
</evidence>
<evidence type="ECO:0000256" key="3">
    <source>
        <dbReference type="ARBA" id="ARBA00023125"/>
    </source>
</evidence>
<name>A0A1A9RDM9_EIKCO</name>
<evidence type="ECO:0000256" key="2">
    <source>
        <dbReference type="ARBA" id="ARBA00022705"/>
    </source>
</evidence>